<dbReference type="Proteomes" id="UP000601522">
    <property type="component" value="Unassembled WGS sequence"/>
</dbReference>
<dbReference type="GO" id="GO:0005385">
    <property type="term" value="F:zinc ion transmembrane transporter activity"/>
    <property type="evidence" value="ECO:0007669"/>
    <property type="project" value="TreeGrafter"/>
</dbReference>
<organism evidence="6 7">
    <name type="scientific">Wansuia hejianensis</name>
    <dbReference type="NCBI Taxonomy" id="2763667"/>
    <lineage>
        <taxon>Bacteria</taxon>
        <taxon>Bacillati</taxon>
        <taxon>Bacillota</taxon>
        <taxon>Clostridia</taxon>
        <taxon>Lachnospirales</taxon>
        <taxon>Lachnospiraceae</taxon>
        <taxon>Wansuia</taxon>
    </lineage>
</organism>
<dbReference type="NCBIfam" id="NF003243">
    <property type="entry name" value="PRK04201.1"/>
    <property type="match status" value="1"/>
</dbReference>
<dbReference type="AlphaFoldDB" id="A0A926IN22"/>
<comment type="caution">
    <text evidence="6">The sequence shown here is derived from an EMBL/GenBank/DDBJ whole genome shotgun (WGS) entry which is preliminary data.</text>
</comment>
<evidence type="ECO:0000256" key="2">
    <source>
        <dbReference type="ARBA" id="ARBA00022692"/>
    </source>
</evidence>
<keyword evidence="2 5" id="KW-0812">Transmembrane</keyword>
<evidence type="ECO:0000256" key="3">
    <source>
        <dbReference type="ARBA" id="ARBA00022989"/>
    </source>
</evidence>
<gene>
    <name evidence="6" type="primary">zupT</name>
    <name evidence="6" type="ORF">H8689_03710</name>
</gene>
<evidence type="ECO:0000256" key="5">
    <source>
        <dbReference type="SAM" id="Phobius"/>
    </source>
</evidence>
<protein>
    <submittedName>
        <fullName evidence="6">Zinc transporter ZupT</fullName>
    </submittedName>
</protein>
<feature type="transmembrane region" description="Helical" evidence="5">
    <location>
        <begin position="244"/>
        <end position="263"/>
    </location>
</feature>
<dbReference type="InterPro" id="IPR003689">
    <property type="entry name" value="ZIP"/>
</dbReference>
<evidence type="ECO:0000256" key="1">
    <source>
        <dbReference type="ARBA" id="ARBA00004141"/>
    </source>
</evidence>
<comment type="subcellular location">
    <subcellularLocation>
        <location evidence="1">Membrane</location>
        <topology evidence="1">Multi-pass membrane protein</topology>
    </subcellularLocation>
</comment>
<accession>A0A926IN22</accession>
<keyword evidence="3 5" id="KW-1133">Transmembrane helix</keyword>
<dbReference type="PANTHER" id="PTHR11040">
    <property type="entry name" value="ZINC/IRON TRANSPORTER"/>
    <property type="match status" value="1"/>
</dbReference>
<feature type="transmembrane region" description="Helical" evidence="5">
    <location>
        <begin position="37"/>
        <end position="54"/>
    </location>
</feature>
<feature type="transmembrane region" description="Helical" evidence="5">
    <location>
        <begin position="74"/>
        <end position="92"/>
    </location>
</feature>
<feature type="transmembrane region" description="Helical" evidence="5">
    <location>
        <begin position="182"/>
        <end position="204"/>
    </location>
</feature>
<keyword evidence="7" id="KW-1185">Reference proteome</keyword>
<feature type="transmembrane region" description="Helical" evidence="5">
    <location>
        <begin position="211"/>
        <end position="229"/>
    </location>
</feature>
<dbReference type="PANTHER" id="PTHR11040:SF205">
    <property type="entry name" value="ZINC TRANSPORTER ZUPT"/>
    <property type="match status" value="1"/>
</dbReference>
<keyword evidence="4 5" id="KW-0472">Membrane</keyword>
<evidence type="ECO:0000313" key="7">
    <source>
        <dbReference type="Proteomes" id="UP000601522"/>
    </source>
</evidence>
<dbReference type="EMBL" id="JACRTK010000001">
    <property type="protein sequence ID" value="MBC8590248.1"/>
    <property type="molecule type" value="Genomic_DNA"/>
</dbReference>
<evidence type="ECO:0000313" key="6">
    <source>
        <dbReference type="EMBL" id="MBC8590248.1"/>
    </source>
</evidence>
<proteinExistence type="predicted"/>
<evidence type="ECO:0000256" key="4">
    <source>
        <dbReference type="ARBA" id="ARBA00023136"/>
    </source>
</evidence>
<dbReference type="GO" id="GO:0016020">
    <property type="term" value="C:membrane"/>
    <property type="evidence" value="ECO:0007669"/>
    <property type="project" value="UniProtKB-SubCell"/>
</dbReference>
<feature type="transmembrane region" description="Helical" evidence="5">
    <location>
        <begin position="6"/>
        <end position="30"/>
    </location>
</feature>
<dbReference type="RefSeq" id="WP_249323068.1">
    <property type="nucleotide sequence ID" value="NZ_JACRTK010000001.1"/>
</dbReference>
<sequence length="267" mass="28936">MEKSNLILSLGLTLIVGLSMGLGSLLSFFIKGNNKRFLALSLSFSAGIMIYISFMEILPEGIELIEAHKGHETGHILALTSFFGGMILTALLEKLVHKIGGDEHHDHGHDHIHGEHLSNLGIMSAIAIGIHNLPEGLALFTTGLKDITMAIPIAAAILLHNIPLSIAISVPIYYSTKSKRKAFFYTLLVGLCQPIGAILGYLVLSSFFDDVLFGILFSMISGIMIFVSLDELLPTSQKYEDHHISVYGAIAGMMVMAISLVLFGHSH</sequence>
<reference evidence="6 7" key="1">
    <citation type="submission" date="2020-08" db="EMBL/GenBank/DDBJ databases">
        <title>Genome public.</title>
        <authorList>
            <person name="Liu C."/>
            <person name="Sun Q."/>
        </authorList>
    </citation>
    <scope>NUCLEOTIDE SEQUENCE [LARGE SCALE GENOMIC DNA]</scope>
    <source>
        <strain evidence="6 7">NSJ-26</strain>
    </source>
</reference>
<feature type="transmembrane region" description="Helical" evidence="5">
    <location>
        <begin position="153"/>
        <end position="176"/>
    </location>
</feature>
<dbReference type="Pfam" id="PF02535">
    <property type="entry name" value="Zip"/>
    <property type="match status" value="1"/>
</dbReference>
<name>A0A926IN22_9FIRM</name>